<feature type="region of interest" description="Disordered" evidence="1">
    <location>
        <begin position="263"/>
        <end position="288"/>
    </location>
</feature>
<evidence type="ECO:0000256" key="1">
    <source>
        <dbReference type="SAM" id="MobiDB-lite"/>
    </source>
</evidence>
<dbReference type="PROSITE" id="PS51257">
    <property type="entry name" value="PROKAR_LIPOPROTEIN"/>
    <property type="match status" value="1"/>
</dbReference>
<dbReference type="SUPFAM" id="SSF89392">
    <property type="entry name" value="Prokaryotic lipoproteins and lipoprotein localization factors"/>
    <property type="match status" value="1"/>
</dbReference>
<dbReference type="Gene3D" id="2.50.20.20">
    <property type="match status" value="1"/>
</dbReference>
<dbReference type="AlphaFoldDB" id="A0A1N7EWG4"/>
<dbReference type="Proteomes" id="UP000186096">
    <property type="component" value="Unassembled WGS sequence"/>
</dbReference>
<gene>
    <name evidence="3" type="ORF">SAMN05421833_119188</name>
</gene>
<evidence type="ECO:0000313" key="4">
    <source>
        <dbReference type="Proteomes" id="UP000186096"/>
    </source>
</evidence>
<feature type="signal peptide" evidence="2">
    <location>
        <begin position="1"/>
        <end position="22"/>
    </location>
</feature>
<dbReference type="EMBL" id="FTNI01000019">
    <property type="protein sequence ID" value="SIR92419.1"/>
    <property type="molecule type" value="Genomic_DNA"/>
</dbReference>
<name>A0A1N7EWG4_9ACTN</name>
<reference evidence="4" key="1">
    <citation type="submission" date="2017-01" db="EMBL/GenBank/DDBJ databases">
        <authorList>
            <person name="Varghese N."/>
            <person name="Submissions S."/>
        </authorList>
    </citation>
    <scope>NUCLEOTIDE SEQUENCE [LARGE SCALE GENOMIC DNA]</scope>
    <source>
        <strain evidence="4">ATCC 12950</strain>
    </source>
</reference>
<keyword evidence="2" id="KW-0732">Signal</keyword>
<accession>A0A1N7EWG4</accession>
<evidence type="ECO:0008006" key="5">
    <source>
        <dbReference type="Google" id="ProtNLM"/>
    </source>
</evidence>
<evidence type="ECO:0000313" key="3">
    <source>
        <dbReference type="EMBL" id="SIR92419.1"/>
    </source>
</evidence>
<dbReference type="STRING" id="58117.SAMN05421833_119188"/>
<protein>
    <recommendedName>
        <fullName evidence="5">Lipoprotein LprG</fullName>
    </recommendedName>
</protein>
<evidence type="ECO:0000256" key="2">
    <source>
        <dbReference type="SAM" id="SignalP"/>
    </source>
</evidence>
<keyword evidence="4" id="KW-1185">Reference proteome</keyword>
<sequence>METMRRLLVAAGAVAAITVAGCGTTATPSLQNAQLSAAEAIQQTAQKAGDVNTYAADLVVNVTDAKGGQGGVIQGTMLFQKTPQIASDINLSQVAFNGQNVPGGVRAILQGDVAYVKLDMLRTLVGATKPWIRLDLKQLGSQAGVNIDQYLAQAQQFDLKTSVAMLTASKDVKSVGSEQVGGVDTTHYSGSFPVAEAVKQLPEDQRGRMQGELANAKDVRFDAWIDAQGLPRKVELNGGKPDAGAFKATAMFKSFNEPVSIEAPAADQVGELPQTLPHAAQQPSGTGS</sequence>
<dbReference type="InterPro" id="IPR029046">
    <property type="entry name" value="LolA/LolB/LppX"/>
</dbReference>
<proteinExistence type="predicted"/>
<feature type="chain" id="PRO_5039208601" description="Lipoprotein LprG" evidence="2">
    <location>
        <begin position="23"/>
        <end position="288"/>
    </location>
</feature>
<organism evidence="3 4">
    <name type="scientific">Microbispora rosea</name>
    <dbReference type="NCBI Taxonomy" id="58117"/>
    <lineage>
        <taxon>Bacteria</taxon>
        <taxon>Bacillati</taxon>
        <taxon>Actinomycetota</taxon>
        <taxon>Actinomycetes</taxon>
        <taxon>Streptosporangiales</taxon>
        <taxon>Streptosporangiaceae</taxon>
        <taxon>Microbispora</taxon>
    </lineage>
</organism>